<keyword evidence="1" id="KW-0677">Repeat</keyword>
<protein>
    <submittedName>
        <fullName evidence="4">(salmon louse) hypothetical protein</fullName>
    </submittedName>
</protein>
<dbReference type="PROSITE" id="PS50012">
    <property type="entry name" value="RCC1_3"/>
    <property type="match status" value="5"/>
</dbReference>
<dbReference type="PRINTS" id="PR00633">
    <property type="entry name" value="RCCNDNSATION"/>
</dbReference>
<dbReference type="EMBL" id="HG994585">
    <property type="protein sequence ID" value="CAF2976014.1"/>
    <property type="molecule type" value="Genomic_DNA"/>
</dbReference>
<dbReference type="Pfam" id="PF25390">
    <property type="entry name" value="WD40_RLD"/>
    <property type="match status" value="1"/>
</dbReference>
<evidence type="ECO:0000313" key="5">
    <source>
        <dbReference type="Proteomes" id="UP000675881"/>
    </source>
</evidence>
<evidence type="ECO:0000256" key="1">
    <source>
        <dbReference type="ARBA" id="ARBA00022737"/>
    </source>
</evidence>
<gene>
    <name evidence="4" type="ORF">LSAA_11995</name>
</gene>
<dbReference type="InterPro" id="IPR058923">
    <property type="entry name" value="RCC1-like_dom"/>
</dbReference>
<evidence type="ECO:0000256" key="2">
    <source>
        <dbReference type="SAM" id="MobiDB-lite"/>
    </source>
</evidence>
<dbReference type="PROSITE" id="PS00626">
    <property type="entry name" value="RCC1_2"/>
    <property type="match status" value="2"/>
</dbReference>
<organism evidence="4 5">
    <name type="scientific">Lepeophtheirus salmonis</name>
    <name type="common">Salmon louse</name>
    <name type="synonym">Caligus salmonis</name>
    <dbReference type="NCBI Taxonomy" id="72036"/>
    <lineage>
        <taxon>Eukaryota</taxon>
        <taxon>Metazoa</taxon>
        <taxon>Ecdysozoa</taxon>
        <taxon>Arthropoda</taxon>
        <taxon>Crustacea</taxon>
        <taxon>Multicrustacea</taxon>
        <taxon>Hexanauplia</taxon>
        <taxon>Copepoda</taxon>
        <taxon>Siphonostomatoida</taxon>
        <taxon>Caligidae</taxon>
        <taxon>Lepeophtheirus</taxon>
    </lineage>
</organism>
<dbReference type="InterPro" id="IPR009091">
    <property type="entry name" value="RCC1/BLIP-II"/>
</dbReference>
<dbReference type="Gene3D" id="2.130.10.30">
    <property type="entry name" value="Regulator of chromosome condensation 1/beta-lactamase-inhibitor protein II"/>
    <property type="match status" value="2"/>
</dbReference>
<proteinExistence type="predicted"/>
<dbReference type="OrthoDB" id="6356826at2759"/>
<feature type="region of interest" description="Disordered" evidence="2">
    <location>
        <begin position="251"/>
        <end position="289"/>
    </location>
</feature>
<dbReference type="InterPro" id="IPR000408">
    <property type="entry name" value="Reg_chr_condens"/>
</dbReference>
<feature type="region of interest" description="Disordered" evidence="2">
    <location>
        <begin position="1295"/>
        <end position="1317"/>
    </location>
</feature>
<sequence length="1627" mass="183641">MRYLAAEECWRRVRREEEKREREKIEVKEEEKKEIERLFALEQWASHLQSPSIQSWSSDSYDGFVCILAKGTRILLGRYPALIERLSWFQVPNLQLEAAVFSPQSDFLLFLSRDGTLHLTMTQSLMPFSSSCKQELHRKEWIPRDGESLFAIHPRWSSPPTYAKSLLWWNYGDFVSAALIGTQDGFLIVVDLVSTLEMGRVSFSKCAIVCLDVVWDNAMDCFYVIVTDSLQKQWRLLLEQRSSGYCWPRLEEGKSSTPPPAPVSCESPRPQLPSLKNSNSIDDLSTPPRSRIASGIKNMGGSSYIIQGKDTPDYRILASVHSSSAVLNKSFWPQGVALIFSTSCFDDDDESNDEEDEKKIDEHNGEVLHIISSAQAEFQTDPSRSIRGDSLVQSFHLASGEEVLGFHVIKKEHEAELKHRLESLTQQESIRRLFQNVLVFTNKGIYLLTLKRDPISSFLELSMRGEMVLAERVASAFVIDSKSLLELAGDIRLKDNDCTGAVNLYRTASMKHLKAVLKFSYSGHIAELLNYLSSLFKTPNVDVTVNERNHLSKFSSYGIFSTNILMKLLQSVLQQTPKNGIYCHILAGREVSAMKQLELLSKVIQNLIGEYHSNEIGKERLKLISKSLQDMPSVERNSLLSCLLDPLNLECCASTINGINLIKILSGSLPLLEEEGLQAVALMNISYASSFLNLFVTSLLLLIKKRQVHTTFNPILTEISNNKAGDKDRRSQKVNKCRVNILAPGGNHVLLIRKIGSRYSLFSWGSTTKGALGRGSYSENFETIKEVPYFRENNINVISVAAGTYHSLALTEFGVYSWGLSKYGQLGHGNCCDQKRPALIKSLTHKHIVDISAGRYHSLALDSEGGVWSWGFGVHGQLGHDDIEDVLIPQRVLSLRKVKISQIAAGYTHSVCLSSKGEVFSFGNNLFGQLGNGLTKKSNVPIKTDISICRDGEYIKCINSGFFHNLALTNHGRVLTWGSNPQIIRLETQSKKRLLLQNLRNSRMATSSSKEATVIQNNDEMPHLRPLALNLENVDGNIVKLSGGNQHSMILTDKGLLYGFGLNQQGQLGNNSRKDSKTLTQTKELSNNRLVGMVCGMDYTISMSHNGTLFGWGNNSCGTLRKPPIIENRSFKDKLILMPTRRIRLNHPSPNSWDIPKPVLGTQPPSSQDCVNKPVHFQFSDFSKFVSVEFLSAPPKKSYDIRSCTDVPLYLHSTLENFYSFLDTKTLIKKCLISENPQAASKISLLDGNMLQAFEFTLQSIIKSHPSGIHTSSEAVFGAFKYYLTQSASRSASILSTSGGGAETQNREIDMEEDEDRSKAERRNLFERLVACWQDQKWSFVHLEKLIIENASPTMLQILVITLFCPSNERRTDKGPVINQDSGPKLVDLFTPEFCLKIGDIFVNDLKEQDEYWHNEREFRKWLMTQKPNKMDSLANDFARKINDQIKNSITRAEDDPSSSVEVPLCHYESFPNNESLAVTERVCSETTSKKCDKFNEQICSPEVCEKVEIGPSQRICRTVLQVSKVCKDYPCDTVEQNRPKMGCKKCEEEPYETEVCDIERKKKREVCRPGKCEYVVKERCRDVPVRECRDVKRNVSVPLEPRLVCNELLRIPSDKLSYLNEEKEKE</sequence>
<dbReference type="Pfam" id="PF13540">
    <property type="entry name" value="RCC1_2"/>
    <property type="match status" value="1"/>
</dbReference>
<dbReference type="PANTHER" id="PTHR22872">
    <property type="entry name" value="BTK-BINDING PROTEIN-RELATED"/>
    <property type="match status" value="1"/>
</dbReference>
<name>A0A7R8CZN0_LEPSM</name>
<dbReference type="Proteomes" id="UP000675881">
    <property type="component" value="Chromosome 6"/>
</dbReference>
<accession>A0A7R8CZN0</accession>
<dbReference type="SUPFAM" id="SSF50985">
    <property type="entry name" value="RCC1/BLIP-II"/>
    <property type="match status" value="2"/>
</dbReference>
<reference evidence="4" key="1">
    <citation type="submission" date="2021-02" db="EMBL/GenBank/DDBJ databases">
        <authorList>
            <person name="Bekaert M."/>
        </authorList>
    </citation>
    <scope>NUCLEOTIDE SEQUENCE</scope>
    <source>
        <strain evidence="4">IoA-00</strain>
    </source>
</reference>
<keyword evidence="5" id="KW-1185">Reference proteome</keyword>
<feature type="compositionally biased region" description="Polar residues" evidence="2">
    <location>
        <begin position="274"/>
        <end position="283"/>
    </location>
</feature>
<feature type="domain" description="RCC1-like" evidence="3">
    <location>
        <begin position="732"/>
        <end position="982"/>
    </location>
</feature>
<evidence type="ECO:0000313" key="4">
    <source>
        <dbReference type="EMBL" id="CAF2976014.1"/>
    </source>
</evidence>
<dbReference type="InterPro" id="IPR051625">
    <property type="entry name" value="Signaling_Regulatory_Domain"/>
</dbReference>
<evidence type="ECO:0000259" key="3">
    <source>
        <dbReference type="Pfam" id="PF25390"/>
    </source>
</evidence>